<dbReference type="STRING" id="101127.A0A1X2GJ68"/>
<proteinExistence type="predicted"/>
<evidence type="ECO:0000256" key="7">
    <source>
        <dbReference type="ARBA" id="ARBA00023209"/>
    </source>
</evidence>
<evidence type="ECO:0000313" key="12">
    <source>
        <dbReference type="EMBL" id="ORX54358.1"/>
    </source>
</evidence>
<dbReference type="Pfam" id="PF02666">
    <property type="entry name" value="PS_Dcarbxylase"/>
    <property type="match status" value="1"/>
</dbReference>
<dbReference type="PANTHER" id="PTHR10067">
    <property type="entry name" value="PHOSPHATIDYLSERINE DECARBOXYLASE"/>
    <property type="match status" value="1"/>
</dbReference>
<keyword evidence="13" id="KW-1185">Reference proteome</keyword>
<comment type="pathway">
    <text evidence="11">Phospholipid metabolism; phosphatidylethanolamine biosynthesis.</text>
</comment>
<evidence type="ECO:0000256" key="10">
    <source>
        <dbReference type="ARBA" id="ARBA00023317"/>
    </source>
</evidence>
<comment type="pathway">
    <text evidence="2">Lipid metabolism.</text>
</comment>
<dbReference type="InterPro" id="IPR003817">
    <property type="entry name" value="PS_Dcarbxylase"/>
</dbReference>
<dbReference type="InterPro" id="IPR033177">
    <property type="entry name" value="PSD-B"/>
</dbReference>
<evidence type="ECO:0000256" key="6">
    <source>
        <dbReference type="ARBA" id="ARBA00023098"/>
    </source>
</evidence>
<comment type="caution">
    <text evidence="12">The sequence shown here is derived from an EMBL/GenBank/DDBJ whole genome shotgun (WGS) entry which is preliminary data.</text>
</comment>
<keyword evidence="9" id="KW-1208">Phospholipid metabolism</keyword>
<accession>A0A1X2GJ68</accession>
<dbReference type="AlphaFoldDB" id="A0A1X2GJ68"/>
<evidence type="ECO:0000256" key="3">
    <source>
        <dbReference type="ARBA" id="ARBA00012243"/>
    </source>
</evidence>
<protein>
    <recommendedName>
        <fullName evidence="3">phosphatidylserine decarboxylase</fullName>
        <ecNumber evidence="3">4.1.1.65</ecNumber>
    </recommendedName>
</protein>
<dbReference type="OrthoDB" id="5973539at2759"/>
<evidence type="ECO:0000256" key="8">
    <source>
        <dbReference type="ARBA" id="ARBA00023239"/>
    </source>
</evidence>
<evidence type="ECO:0000313" key="13">
    <source>
        <dbReference type="Proteomes" id="UP000242146"/>
    </source>
</evidence>
<keyword evidence="5" id="KW-0210">Decarboxylase</keyword>
<dbReference type="PANTHER" id="PTHR10067:SF17">
    <property type="entry name" value="PHOSPHATIDYLSERINE DECARBOXYLASE PROENZYME 2"/>
    <property type="match status" value="1"/>
</dbReference>
<keyword evidence="6" id="KW-0443">Lipid metabolism</keyword>
<dbReference type="EMBL" id="MCGT01000013">
    <property type="protein sequence ID" value="ORX54358.1"/>
    <property type="molecule type" value="Genomic_DNA"/>
</dbReference>
<keyword evidence="10" id="KW-0670">Pyruvate</keyword>
<reference evidence="12 13" key="1">
    <citation type="submission" date="2016-07" db="EMBL/GenBank/DDBJ databases">
        <title>Pervasive Adenine N6-methylation of Active Genes in Fungi.</title>
        <authorList>
            <consortium name="DOE Joint Genome Institute"/>
            <person name="Mondo S.J."/>
            <person name="Dannebaum R.O."/>
            <person name="Kuo R.C."/>
            <person name="Labutti K."/>
            <person name="Haridas S."/>
            <person name="Kuo A."/>
            <person name="Salamov A."/>
            <person name="Ahrendt S.R."/>
            <person name="Lipzen A."/>
            <person name="Sullivan W."/>
            <person name="Andreopoulos W.B."/>
            <person name="Clum A."/>
            <person name="Lindquist E."/>
            <person name="Daum C."/>
            <person name="Ramamoorthy G.K."/>
            <person name="Gryganskyi A."/>
            <person name="Culley D."/>
            <person name="Magnuson J.K."/>
            <person name="James T.Y."/>
            <person name="O'Malley M.A."/>
            <person name="Stajich J.E."/>
            <person name="Spatafora J.W."/>
            <person name="Visel A."/>
            <person name="Grigoriev I.V."/>
        </authorList>
    </citation>
    <scope>NUCLEOTIDE SEQUENCE [LARGE SCALE GENOMIC DNA]</scope>
    <source>
        <strain evidence="12 13">NRRL 3301</strain>
    </source>
</reference>
<organism evidence="12 13">
    <name type="scientific">Hesseltinella vesiculosa</name>
    <dbReference type="NCBI Taxonomy" id="101127"/>
    <lineage>
        <taxon>Eukaryota</taxon>
        <taxon>Fungi</taxon>
        <taxon>Fungi incertae sedis</taxon>
        <taxon>Mucoromycota</taxon>
        <taxon>Mucoromycotina</taxon>
        <taxon>Mucoromycetes</taxon>
        <taxon>Mucorales</taxon>
        <taxon>Cunninghamellaceae</taxon>
        <taxon>Hesseltinella</taxon>
    </lineage>
</organism>
<keyword evidence="8" id="KW-0456">Lyase</keyword>
<evidence type="ECO:0000256" key="9">
    <source>
        <dbReference type="ARBA" id="ARBA00023264"/>
    </source>
</evidence>
<keyword evidence="4" id="KW-0444">Lipid biosynthesis</keyword>
<comment type="cofactor">
    <cofactor evidence="1">
        <name>pyruvate</name>
        <dbReference type="ChEBI" id="CHEBI:15361"/>
    </cofactor>
</comment>
<evidence type="ECO:0000256" key="2">
    <source>
        <dbReference type="ARBA" id="ARBA00005189"/>
    </source>
</evidence>
<dbReference type="GO" id="GO:0004609">
    <property type="term" value="F:phosphatidylserine decarboxylase activity"/>
    <property type="evidence" value="ECO:0007669"/>
    <property type="project" value="UniProtKB-EC"/>
</dbReference>
<evidence type="ECO:0000256" key="11">
    <source>
        <dbReference type="ARBA" id="ARBA00024326"/>
    </source>
</evidence>
<gene>
    <name evidence="12" type="ORF">DM01DRAFT_1362795</name>
</gene>
<keyword evidence="7" id="KW-0594">Phospholipid biosynthesis</keyword>
<dbReference type="NCBIfam" id="TIGR00163">
    <property type="entry name" value="PS_decarb"/>
    <property type="match status" value="1"/>
</dbReference>
<sequence length="389" mass="43845">MTIEELQVGFVANTDLEQHIETNDQEALVNAFKEKVQQSGDGNYKEGIHAPSAHAPKHWYSKKLSGWVHHHLISEDFKVAVEKKYGVFVIQRASGEFHYEEQPIFTRIGMHLLFAGRAQEKLVHSEMMHKLFLHESKKQGIFFSDPKSTKQIPSFVSHYGIDMSEYVQQDLAAYKNFNDFFTRAISPAARPIAEPENKDIIVSAADCRLNVFKNITDATTFWIKGKNFTLANLLQDDALATSLDGGAIAIFRLAPQDYHRFHVPSHCTVQSIKDIAGTYYTVNPCTVREELDVFTENRRQVITMKNHRDQPFALVAIGALLVGSIELTNCKQGATLTKGQEAGQFCYGGSTVVVVFPKDTVQWDDDLLQHSTQSFETLIHVGDHIGKFI</sequence>
<dbReference type="EC" id="4.1.1.65" evidence="3"/>
<evidence type="ECO:0000256" key="4">
    <source>
        <dbReference type="ARBA" id="ARBA00022516"/>
    </source>
</evidence>
<evidence type="ECO:0000256" key="5">
    <source>
        <dbReference type="ARBA" id="ARBA00022793"/>
    </source>
</evidence>
<name>A0A1X2GJ68_9FUNG</name>
<evidence type="ECO:0000256" key="1">
    <source>
        <dbReference type="ARBA" id="ARBA00001928"/>
    </source>
</evidence>
<dbReference type="UniPathway" id="UPA00558"/>
<dbReference type="Proteomes" id="UP000242146">
    <property type="component" value="Unassembled WGS sequence"/>
</dbReference>
<dbReference type="GO" id="GO:0006646">
    <property type="term" value="P:phosphatidylethanolamine biosynthetic process"/>
    <property type="evidence" value="ECO:0007669"/>
    <property type="project" value="UniProtKB-UniPathway"/>
</dbReference>